<dbReference type="PANTHER" id="PTHR42928:SF5">
    <property type="entry name" value="BLR1237 PROTEIN"/>
    <property type="match status" value="1"/>
</dbReference>
<dbReference type="STRING" id="34103.SAMN05421778_10914"/>
<dbReference type="Proteomes" id="UP000026714">
    <property type="component" value="Unassembled WGS sequence"/>
</dbReference>
<dbReference type="Gene3D" id="3.40.190.10">
    <property type="entry name" value="Periplasmic binding protein-like II"/>
    <property type="match status" value="1"/>
</dbReference>
<dbReference type="Pfam" id="PF03401">
    <property type="entry name" value="TctC"/>
    <property type="match status" value="1"/>
</dbReference>
<evidence type="ECO:0000256" key="1">
    <source>
        <dbReference type="ARBA" id="ARBA00006987"/>
    </source>
</evidence>
<sequence>MSSTEPSGCSLPCDADASAPAPAVGSIRRRAGLLGALSLLALAAAPVQAQSADFPPKKTVTIIVGFAAGGAADMAARVIGKKLGDNLGATVVIENKAGAGGNLAHQYVAQGPTDGSVLLFGSVGPLAIAPHLMKVSYDPIRDLAPITMGVNFPNVLVVHAGAGIRSFADFIAAAKKTPGRLDYASTGPGSASHLAGELLDDMARIDTVHIPYKGGAPALQDLLGGRVTAYYSTYSTAQQHIDAGKLVPLAITGPKRLPQLPNVPTVAESGYPGYNATNWYAFVAASKVPRPVLERWNTELVKVLKSPEVVAELNRHGMPPAPGTREELGREIERESAYWGRVIRDRKIVME</sequence>
<dbReference type="InterPro" id="IPR005064">
    <property type="entry name" value="BUG"/>
</dbReference>
<dbReference type="PATRIC" id="fig|1286631.3.peg.2266"/>
<dbReference type="EMBL" id="AZRA01000059">
    <property type="protein sequence ID" value="KDB52100.1"/>
    <property type="molecule type" value="Genomic_DNA"/>
</dbReference>
<comment type="caution">
    <text evidence="2">The sequence shown here is derived from an EMBL/GenBank/DDBJ whole genome shotgun (WGS) entry which is preliminary data.</text>
</comment>
<gene>
    <name evidence="2" type="ORF">X805_23020</name>
</gene>
<dbReference type="InterPro" id="IPR042100">
    <property type="entry name" value="Bug_dom1"/>
</dbReference>
<organism evidence="2 3">
    <name type="scientific">Sphaerotilus natans subsp. natans DSM 6575</name>
    <dbReference type="NCBI Taxonomy" id="1286631"/>
    <lineage>
        <taxon>Bacteria</taxon>
        <taxon>Pseudomonadati</taxon>
        <taxon>Pseudomonadota</taxon>
        <taxon>Betaproteobacteria</taxon>
        <taxon>Burkholderiales</taxon>
        <taxon>Sphaerotilaceae</taxon>
        <taxon>Sphaerotilus</taxon>
    </lineage>
</organism>
<dbReference type="eggNOG" id="COG3181">
    <property type="taxonomic scope" value="Bacteria"/>
</dbReference>
<evidence type="ECO:0008006" key="4">
    <source>
        <dbReference type="Google" id="ProtNLM"/>
    </source>
</evidence>
<comment type="similarity">
    <text evidence="1">Belongs to the UPF0065 (bug) family.</text>
</comment>
<dbReference type="Gene3D" id="3.40.190.150">
    <property type="entry name" value="Bordetella uptake gene, domain 1"/>
    <property type="match status" value="1"/>
</dbReference>
<accession>A0A059KL80</accession>
<keyword evidence="3" id="KW-1185">Reference proteome</keyword>
<dbReference type="CDD" id="cd07012">
    <property type="entry name" value="PBP2_Bug_TTT"/>
    <property type="match status" value="1"/>
</dbReference>
<dbReference type="SUPFAM" id="SSF53850">
    <property type="entry name" value="Periplasmic binding protein-like II"/>
    <property type="match status" value="1"/>
</dbReference>
<reference evidence="2 3" key="1">
    <citation type="journal article" date="2014" name="FEMS Microbiol. Ecol.">
        <title>Sphaerotilus natans encrusted with nanoball-shaped Fe(III) oxide minerals formed by nitrate-reducing mixotrophic Fe(II) oxidation.</title>
        <authorList>
            <person name="Park S."/>
            <person name="Kim D.H."/>
            <person name="Lee J.H."/>
            <person name="Hur H.G."/>
        </authorList>
    </citation>
    <scope>NUCLEOTIDE SEQUENCE [LARGE SCALE GENOMIC DNA]</scope>
    <source>
        <strain evidence="2 3">DSM 6575</strain>
    </source>
</reference>
<dbReference type="PANTHER" id="PTHR42928">
    <property type="entry name" value="TRICARBOXYLATE-BINDING PROTEIN"/>
    <property type="match status" value="1"/>
</dbReference>
<evidence type="ECO:0000313" key="3">
    <source>
        <dbReference type="Proteomes" id="UP000026714"/>
    </source>
</evidence>
<dbReference type="AlphaFoldDB" id="A0A059KL80"/>
<dbReference type="PIRSF" id="PIRSF017082">
    <property type="entry name" value="YflP"/>
    <property type="match status" value="1"/>
</dbReference>
<evidence type="ECO:0000313" key="2">
    <source>
        <dbReference type="EMBL" id="KDB52100.1"/>
    </source>
</evidence>
<name>A0A059KL80_9BURK</name>
<proteinExistence type="inferred from homology"/>
<protein>
    <recommendedName>
        <fullName evidence="4">Tripartite tricarboxylate transporter substrate binding protein</fullName>
    </recommendedName>
</protein>